<dbReference type="RefSeq" id="WP_345119963.1">
    <property type="nucleotide sequence ID" value="NZ_BAABAT010000001.1"/>
</dbReference>
<organism evidence="2 3">
    <name type="scientific">Dactylosporangium darangshiense</name>
    <dbReference type="NCBI Taxonomy" id="579108"/>
    <lineage>
        <taxon>Bacteria</taxon>
        <taxon>Bacillati</taxon>
        <taxon>Actinomycetota</taxon>
        <taxon>Actinomycetes</taxon>
        <taxon>Micromonosporales</taxon>
        <taxon>Micromonosporaceae</taxon>
        <taxon>Dactylosporangium</taxon>
    </lineage>
</organism>
<proteinExistence type="predicted"/>
<accession>A0ABP8CTA4</accession>
<dbReference type="InterPro" id="IPR019292">
    <property type="entry name" value="McrC"/>
</dbReference>
<feature type="region of interest" description="Disordered" evidence="1">
    <location>
        <begin position="1"/>
        <end position="28"/>
    </location>
</feature>
<protein>
    <recommendedName>
        <fullName evidence="4">PD-(D/E)XK endonuclease-like domain-containing protein</fullName>
    </recommendedName>
</protein>
<reference evidence="3" key="1">
    <citation type="journal article" date="2019" name="Int. J. Syst. Evol. Microbiol.">
        <title>The Global Catalogue of Microorganisms (GCM) 10K type strain sequencing project: providing services to taxonomists for standard genome sequencing and annotation.</title>
        <authorList>
            <consortium name="The Broad Institute Genomics Platform"/>
            <consortium name="The Broad Institute Genome Sequencing Center for Infectious Disease"/>
            <person name="Wu L."/>
            <person name="Ma J."/>
        </authorList>
    </citation>
    <scope>NUCLEOTIDE SEQUENCE [LARGE SCALE GENOMIC DNA]</scope>
    <source>
        <strain evidence="3">JCM 17441</strain>
    </source>
</reference>
<evidence type="ECO:0000256" key="1">
    <source>
        <dbReference type="SAM" id="MobiDB-lite"/>
    </source>
</evidence>
<gene>
    <name evidence="2" type="ORF">GCM10022255_000970</name>
</gene>
<name>A0ABP8CTA4_9ACTN</name>
<evidence type="ECO:0000313" key="3">
    <source>
        <dbReference type="Proteomes" id="UP001500620"/>
    </source>
</evidence>
<dbReference type="Pfam" id="PF10117">
    <property type="entry name" value="McrBC"/>
    <property type="match status" value="1"/>
</dbReference>
<comment type="caution">
    <text evidence="2">The sequence shown here is derived from an EMBL/GenBank/DDBJ whole genome shotgun (WGS) entry which is preliminary data.</text>
</comment>
<evidence type="ECO:0000313" key="2">
    <source>
        <dbReference type="EMBL" id="GAA4243147.1"/>
    </source>
</evidence>
<dbReference type="Proteomes" id="UP001500620">
    <property type="component" value="Unassembled WGS sequence"/>
</dbReference>
<sequence length="146" mass="16243">MLAQATLPTDLVSDPWVRDPPQPNQSRPDIVAWQDRAIWIADAKDKSVPSHTPPDRGDQYQMFAYTHLLADPNGTVECAVLIYPGIGAIRSWHRGRDGARTPVRLATVRIPFPQPIDARTASAWDAYLDQTAAQFRDAVKPLHPTP</sequence>
<dbReference type="EMBL" id="BAABAT010000001">
    <property type="protein sequence ID" value="GAA4243147.1"/>
    <property type="molecule type" value="Genomic_DNA"/>
</dbReference>
<evidence type="ECO:0008006" key="4">
    <source>
        <dbReference type="Google" id="ProtNLM"/>
    </source>
</evidence>
<keyword evidence="3" id="KW-1185">Reference proteome</keyword>